<feature type="transmembrane region" description="Helical" evidence="10">
    <location>
        <begin position="257"/>
        <end position="275"/>
    </location>
</feature>
<dbReference type="GeneID" id="9589645"/>
<evidence type="ECO:0000256" key="10">
    <source>
        <dbReference type="SAM" id="Phobius"/>
    </source>
</evidence>
<dbReference type="GO" id="GO:0016020">
    <property type="term" value="C:membrane"/>
    <property type="evidence" value="ECO:0007669"/>
    <property type="project" value="UniProtKB-SubCell"/>
</dbReference>
<comment type="subcellular location">
    <subcellularLocation>
        <location evidence="1">Membrane</location>
        <topology evidence="1">Multi-pass membrane protein</topology>
    </subcellularLocation>
</comment>
<feature type="domain" description="K+ potassium transporter C-terminal" evidence="12">
    <location>
        <begin position="591"/>
        <end position="768"/>
    </location>
</feature>
<feature type="transmembrane region" description="Helical" evidence="10">
    <location>
        <begin position="328"/>
        <end position="361"/>
    </location>
</feature>
<feature type="region of interest" description="Disordered" evidence="9">
    <location>
        <begin position="562"/>
        <end position="584"/>
    </location>
</feature>
<keyword evidence="2" id="KW-0813">Transport</keyword>
<feature type="transmembrane region" description="Helical" evidence="10">
    <location>
        <begin position="287"/>
        <end position="308"/>
    </location>
</feature>
<evidence type="ECO:0000256" key="1">
    <source>
        <dbReference type="ARBA" id="ARBA00004141"/>
    </source>
</evidence>
<dbReference type="InterPro" id="IPR003855">
    <property type="entry name" value="K+_transporter"/>
</dbReference>
<dbReference type="AlphaFoldDB" id="D8Q4K6"/>
<feature type="transmembrane region" description="Helical" evidence="10">
    <location>
        <begin position="382"/>
        <end position="402"/>
    </location>
</feature>
<evidence type="ECO:0000256" key="9">
    <source>
        <dbReference type="SAM" id="MobiDB-lite"/>
    </source>
</evidence>
<protein>
    <recommendedName>
        <fullName evidence="15">Potassium transporter</fullName>
    </recommendedName>
</protein>
<dbReference type="InterPro" id="IPR053951">
    <property type="entry name" value="K_trans_N"/>
</dbReference>
<keyword evidence="14" id="KW-1185">Reference proteome</keyword>
<dbReference type="STRING" id="578458.D8Q4K6"/>
<feature type="transmembrane region" description="Helical" evidence="10">
    <location>
        <begin position="414"/>
        <end position="433"/>
    </location>
</feature>
<name>D8Q4K6_SCHCM</name>
<feature type="transmembrane region" description="Helical" evidence="10">
    <location>
        <begin position="215"/>
        <end position="237"/>
    </location>
</feature>
<dbReference type="InParanoid" id="D8Q4K6"/>
<dbReference type="PANTHER" id="PTHR30540:SF83">
    <property type="entry name" value="K+ POTASSIUM TRANSPORTER"/>
    <property type="match status" value="1"/>
</dbReference>
<feature type="transmembrane region" description="Helical" evidence="10">
    <location>
        <begin position="440"/>
        <end position="460"/>
    </location>
</feature>
<evidence type="ECO:0000313" key="14">
    <source>
        <dbReference type="Proteomes" id="UP000007431"/>
    </source>
</evidence>
<feature type="domain" description="K+ potassium transporter integral membrane" evidence="11">
    <location>
        <begin position="29"/>
        <end position="507"/>
    </location>
</feature>
<feature type="transmembrane region" description="Helical" evidence="10">
    <location>
        <begin position="65"/>
        <end position="86"/>
    </location>
</feature>
<keyword evidence="8 10" id="KW-0472">Membrane</keyword>
<dbReference type="KEGG" id="scm:SCHCO_01152867"/>
<dbReference type="HOGENOM" id="CLU_008142_4_0_1"/>
<dbReference type="OrthoDB" id="504708at2759"/>
<keyword evidence="3" id="KW-0633">Potassium transport</keyword>
<dbReference type="InterPro" id="IPR053952">
    <property type="entry name" value="K_trans_C"/>
</dbReference>
<evidence type="ECO:0000256" key="2">
    <source>
        <dbReference type="ARBA" id="ARBA00022448"/>
    </source>
</evidence>
<dbReference type="Pfam" id="PF22776">
    <property type="entry name" value="K_trans_C"/>
    <property type="match status" value="1"/>
</dbReference>
<keyword evidence="7" id="KW-0406">Ion transport</keyword>
<keyword evidence="5" id="KW-0630">Potassium</keyword>
<dbReference type="EMBL" id="GL377306">
    <property type="protein sequence ID" value="EFI97248.1"/>
    <property type="molecule type" value="Genomic_DNA"/>
</dbReference>
<feature type="transmembrane region" description="Helical" evidence="10">
    <location>
        <begin position="144"/>
        <end position="165"/>
    </location>
</feature>
<dbReference type="VEuPathDB" id="FungiDB:SCHCODRAFT_01152867"/>
<dbReference type="RefSeq" id="XP_003032151.1">
    <property type="nucleotide sequence ID" value="XM_003032105.1"/>
</dbReference>
<sequence length="768" mass="83926">MVSPAALEKGDINLERVAVKAHGLQLLALAFSTLGIIYSDIGTSPLYVLNGIWPADEPVPSKEDVIGGISAIIWSLTLIPLLKYVFVSLYFGTHEGEGGTFALYQGIYPPEDRDYDKDRALTGDSIRVPSSNKSATRRFFRWPLLIWCLCGTALTMADGVFTPAVSVTSAVGGIAVAKESVTKDITGISIAFLVPIFLVQRFGTAKISMLFSPIALIWFLIIAGVGIYNITTFPGIFRAFDPSRAVMLFVRTGRYDYLSGILLAFTGAEAIFANLGQFNRTSIRMSFCFVVYPALILAYLGQGARLVVDGADVLDNVFYRTIPGEHNGPLFWVVFVFAILATLIASQAMITATFSLFQQVINMKSFPSLRLTYTSEAIQGQVYVPAVNWALFIAVLAVVGGFEDLSNLTNAYGFAVSTVSLSTTLLLSVQIYVVKRRPLVIALAFFALFGFVDALFWGAAVKKVPHGAWVPLMIGGILASIMVLWTWAKGLEDSFDSKNRVNLRHFIFQGDDSDHALSDADSEDGVVRVPGSQEVYTPAPLYYLTGMASALTPAKKLGGALGRRSGDGLAEEVDERADSKSTEKNRLSRIPTCGVFHKFTTGGGVPHTFVGFIRQYPALPSVVIFLSVCVVPTARVDPAMRYVVQKTRTLDGFYSATYYLGFRETFDVKVDEIIDRICAIEMTSAPREQAAATIDDIRRAARTSTHIIPHYHVMSKPILSGRLASAVNWGRAVLVEEIYRRMKTMFPETAAWLTPADEIIHVGVNAAI</sequence>
<dbReference type="PANTHER" id="PTHR30540">
    <property type="entry name" value="OSMOTIC STRESS POTASSIUM TRANSPORTER"/>
    <property type="match status" value="1"/>
</dbReference>
<evidence type="ECO:0000256" key="7">
    <source>
        <dbReference type="ARBA" id="ARBA00023065"/>
    </source>
</evidence>
<evidence type="ECO:0000259" key="11">
    <source>
        <dbReference type="Pfam" id="PF02705"/>
    </source>
</evidence>
<keyword evidence="6 10" id="KW-1133">Transmembrane helix</keyword>
<dbReference type="Proteomes" id="UP000007431">
    <property type="component" value="Unassembled WGS sequence"/>
</dbReference>
<evidence type="ECO:0000256" key="6">
    <source>
        <dbReference type="ARBA" id="ARBA00022989"/>
    </source>
</evidence>
<keyword evidence="4 10" id="KW-0812">Transmembrane</keyword>
<evidence type="ECO:0000313" key="13">
    <source>
        <dbReference type="EMBL" id="EFI97248.1"/>
    </source>
</evidence>
<feature type="transmembrane region" description="Helical" evidence="10">
    <location>
        <begin position="185"/>
        <end position="203"/>
    </location>
</feature>
<dbReference type="OMA" id="CEAMFAN"/>
<evidence type="ECO:0000256" key="3">
    <source>
        <dbReference type="ARBA" id="ARBA00022538"/>
    </source>
</evidence>
<feature type="transmembrane region" description="Helical" evidence="10">
    <location>
        <begin position="26"/>
        <end position="53"/>
    </location>
</feature>
<dbReference type="Pfam" id="PF02705">
    <property type="entry name" value="K_trans"/>
    <property type="match status" value="1"/>
</dbReference>
<evidence type="ECO:0000256" key="8">
    <source>
        <dbReference type="ARBA" id="ARBA00023136"/>
    </source>
</evidence>
<feature type="transmembrane region" description="Helical" evidence="10">
    <location>
        <begin position="466"/>
        <end position="488"/>
    </location>
</feature>
<evidence type="ECO:0000256" key="4">
    <source>
        <dbReference type="ARBA" id="ARBA00022692"/>
    </source>
</evidence>
<evidence type="ECO:0000259" key="12">
    <source>
        <dbReference type="Pfam" id="PF22776"/>
    </source>
</evidence>
<evidence type="ECO:0008006" key="15">
    <source>
        <dbReference type="Google" id="ProtNLM"/>
    </source>
</evidence>
<dbReference type="GO" id="GO:0015079">
    <property type="term" value="F:potassium ion transmembrane transporter activity"/>
    <property type="evidence" value="ECO:0007669"/>
    <property type="project" value="InterPro"/>
</dbReference>
<dbReference type="eggNOG" id="ENOG502QPSA">
    <property type="taxonomic scope" value="Eukaryota"/>
</dbReference>
<organism evidence="14">
    <name type="scientific">Schizophyllum commune (strain H4-8 / FGSC 9210)</name>
    <name type="common">Split gill fungus</name>
    <dbReference type="NCBI Taxonomy" id="578458"/>
    <lineage>
        <taxon>Eukaryota</taxon>
        <taxon>Fungi</taxon>
        <taxon>Dikarya</taxon>
        <taxon>Basidiomycota</taxon>
        <taxon>Agaricomycotina</taxon>
        <taxon>Agaricomycetes</taxon>
        <taxon>Agaricomycetidae</taxon>
        <taxon>Agaricales</taxon>
        <taxon>Schizophyllaceae</taxon>
        <taxon>Schizophyllum</taxon>
    </lineage>
</organism>
<gene>
    <name evidence="13" type="ORF">SCHCODRAFT_82252</name>
</gene>
<proteinExistence type="predicted"/>
<evidence type="ECO:0000256" key="5">
    <source>
        <dbReference type="ARBA" id="ARBA00022958"/>
    </source>
</evidence>
<accession>D8Q4K6</accession>
<reference evidence="13 14" key="1">
    <citation type="journal article" date="2010" name="Nat. Biotechnol.">
        <title>Genome sequence of the model mushroom Schizophyllum commune.</title>
        <authorList>
            <person name="Ohm R.A."/>
            <person name="de Jong J.F."/>
            <person name="Lugones L.G."/>
            <person name="Aerts A."/>
            <person name="Kothe E."/>
            <person name="Stajich J.E."/>
            <person name="de Vries R.P."/>
            <person name="Record E."/>
            <person name="Levasseur A."/>
            <person name="Baker S.E."/>
            <person name="Bartholomew K.A."/>
            <person name="Coutinho P.M."/>
            <person name="Erdmann S."/>
            <person name="Fowler T.J."/>
            <person name="Gathman A.C."/>
            <person name="Lombard V."/>
            <person name="Henrissat B."/>
            <person name="Knabe N."/>
            <person name="Kuees U."/>
            <person name="Lilly W.W."/>
            <person name="Lindquist E."/>
            <person name="Lucas S."/>
            <person name="Magnuson J.K."/>
            <person name="Piumi F."/>
            <person name="Raudaskoski M."/>
            <person name="Salamov A."/>
            <person name="Schmutz J."/>
            <person name="Schwarze F.W.M.R."/>
            <person name="vanKuyk P.A."/>
            <person name="Horton J.S."/>
            <person name="Grigoriev I.V."/>
            <person name="Woesten H.A.B."/>
        </authorList>
    </citation>
    <scope>NUCLEOTIDE SEQUENCE [LARGE SCALE GENOMIC DNA]</scope>
    <source>
        <strain evidence="14">H4-8 / FGSC 9210</strain>
    </source>
</reference>